<dbReference type="InterPro" id="IPR020806">
    <property type="entry name" value="PKS_PP-bd"/>
</dbReference>
<name>A0ABW7BAC5_9ACTN</name>
<dbReference type="InterPro" id="IPR036736">
    <property type="entry name" value="ACP-like_sf"/>
</dbReference>
<dbReference type="InterPro" id="IPR018201">
    <property type="entry name" value="Ketoacyl_synth_AS"/>
</dbReference>
<feature type="domain" description="Ketosynthase family 3 (KS3)" evidence="12">
    <location>
        <begin position="3955"/>
        <end position="4384"/>
    </location>
</feature>
<feature type="region of interest" description="Disordered" evidence="10">
    <location>
        <begin position="4470"/>
        <end position="4493"/>
    </location>
</feature>
<feature type="region of interest" description="Disordered" evidence="10">
    <location>
        <begin position="3336"/>
        <end position="3358"/>
    </location>
</feature>
<feature type="region of interest" description="Disordered" evidence="10">
    <location>
        <begin position="3248"/>
        <end position="3271"/>
    </location>
</feature>
<evidence type="ECO:0000259" key="13">
    <source>
        <dbReference type="PROSITE" id="PS52019"/>
    </source>
</evidence>
<dbReference type="PANTHER" id="PTHR43775">
    <property type="entry name" value="FATTY ACID SYNTHASE"/>
    <property type="match status" value="1"/>
</dbReference>
<evidence type="ECO:0000256" key="8">
    <source>
        <dbReference type="ARBA" id="ARBA00023315"/>
    </source>
</evidence>
<dbReference type="Pfam" id="PF22336">
    <property type="entry name" value="RhiE-like_linker"/>
    <property type="match status" value="3"/>
</dbReference>
<evidence type="ECO:0000259" key="11">
    <source>
        <dbReference type="PROSITE" id="PS50075"/>
    </source>
</evidence>
<feature type="domain" description="Carrier" evidence="11">
    <location>
        <begin position="4599"/>
        <end position="4673"/>
    </location>
</feature>
<dbReference type="PROSITE" id="PS52004">
    <property type="entry name" value="KS3_2"/>
    <property type="match status" value="4"/>
</dbReference>
<dbReference type="InterPro" id="IPR013968">
    <property type="entry name" value="PKS_KR"/>
</dbReference>
<evidence type="ECO:0000256" key="9">
    <source>
        <dbReference type="PROSITE-ProRule" id="PRU01363"/>
    </source>
</evidence>
<dbReference type="EMBL" id="JBICYV010000014">
    <property type="protein sequence ID" value="MFG3014163.1"/>
    <property type="molecule type" value="Genomic_DNA"/>
</dbReference>
<feature type="domain" description="Carrier" evidence="11">
    <location>
        <begin position="2"/>
        <end position="79"/>
    </location>
</feature>
<dbReference type="CDD" id="cd00833">
    <property type="entry name" value="PKS"/>
    <property type="match status" value="4"/>
</dbReference>
<dbReference type="InterPro" id="IPR036291">
    <property type="entry name" value="NAD(P)-bd_dom_sf"/>
</dbReference>
<keyword evidence="8" id="KW-0012">Acyltransferase</keyword>
<feature type="domain" description="Carrier" evidence="11">
    <location>
        <begin position="102"/>
        <end position="176"/>
    </location>
</feature>
<dbReference type="Pfam" id="PF08659">
    <property type="entry name" value="KR"/>
    <property type="match status" value="2"/>
</dbReference>
<evidence type="ECO:0000313" key="15">
    <source>
        <dbReference type="Proteomes" id="UP001604267"/>
    </source>
</evidence>
<evidence type="ECO:0000256" key="1">
    <source>
        <dbReference type="ARBA" id="ARBA00004496"/>
    </source>
</evidence>
<feature type="region of interest" description="Disordered" evidence="10">
    <location>
        <begin position="1382"/>
        <end position="1426"/>
    </location>
</feature>
<feature type="domain" description="Carrier" evidence="11">
    <location>
        <begin position="1424"/>
        <end position="1501"/>
    </location>
</feature>
<dbReference type="Pfam" id="PF22621">
    <property type="entry name" value="CurL-like_PKS_C"/>
    <property type="match status" value="1"/>
</dbReference>
<dbReference type="SUPFAM" id="SSF51735">
    <property type="entry name" value="NAD(P)-binding Rossmann-fold domains"/>
    <property type="match status" value="4"/>
</dbReference>
<dbReference type="PROSITE" id="PS00012">
    <property type="entry name" value="PHOSPHOPANTETHEINE"/>
    <property type="match status" value="6"/>
</dbReference>
<feature type="region of interest" description="Disordered" evidence="10">
    <location>
        <begin position="3918"/>
        <end position="3950"/>
    </location>
</feature>
<dbReference type="Gene3D" id="1.10.1200.10">
    <property type="entry name" value="ACP-like"/>
    <property type="match status" value="8"/>
</dbReference>
<dbReference type="Gene3D" id="1.10.1240.100">
    <property type="match status" value="4"/>
</dbReference>
<feature type="region of interest" description="Disordered" evidence="10">
    <location>
        <begin position="2266"/>
        <end position="2289"/>
    </location>
</feature>
<keyword evidence="4" id="KW-0963">Cytoplasm</keyword>
<feature type="active site" description="Proton acceptor; for dehydratase activity" evidence="9">
    <location>
        <position position="2313"/>
    </location>
</feature>
<dbReference type="InterPro" id="IPR009081">
    <property type="entry name" value="PP-bd_ACP"/>
</dbReference>
<dbReference type="InterPro" id="IPR057326">
    <property type="entry name" value="KR_dom"/>
</dbReference>
<feature type="domain" description="PKS/mFAS DH" evidence="13">
    <location>
        <begin position="2284"/>
        <end position="2579"/>
    </location>
</feature>
<evidence type="ECO:0000256" key="2">
    <source>
        <dbReference type="ARBA" id="ARBA00004792"/>
    </source>
</evidence>
<dbReference type="InterPro" id="IPR014031">
    <property type="entry name" value="Ketoacyl_synth_C"/>
</dbReference>
<feature type="domain" description="Ketosynthase family 3 (KS3)" evidence="12">
    <location>
        <begin position="353"/>
        <end position="775"/>
    </location>
</feature>
<comment type="pathway">
    <text evidence="2">Antibiotic biosynthesis.</text>
</comment>
<keyword evidence="3" id="KW-0596">Phosphopantetheine</keyword>
<dbReference type="Pfam" id="PF00550">
    <property type="entry name" value="PP-binding"/>
    <property type="match status" value="8"/>
</dbReference>
<dbReference type="SUPFAM" id="SSF47336">
    <property type="entry name" value="ACP-like"/>
    <property type="match status" value="8"/>
</dbReference>
<dbReference type="Proteomes" id="UP001604267">
    <property type="component" value="Unassembled WGS sequence"/>
</dbReference>
<dbReference type="PROSITE" id="PS50075">
    <property type="entry name" value="CARRIER"/>
    <property type="match status" value="8"/>
</dbReference>
<dbReference type="InterPro" id="IPR050091">
    <property type="entry name" value="PKS_NRPS_Biosynth_Enz"/>
</dbReference>
<keyword evidence="6" id="KW-0808">Transferase</keyword>
<feature type="region of interest" description="Disordered" evidence="10">
    <location>
        <begin position="4673"/>
        <end position="4709"/>
    </location>
</feature>
<dbReference type="Pfam" id="PF21089">
    <property type="entry name" value="PKS_DH_N"/>
    <property type="match status" value="1"/>
</dbReference>
<accession>A0ABW7BAC5</accession>
<feature type="region of interest" description="Disordered" evidence="10">
    <location>
        <begin position="289"/>
        <end position="348"/>
    </location>
</feature>
<dbReference type="Pfam" id="PF14765">
    <property type="entry name" value="PS-DH"/>
    <property type="match status" value="1"/>
</dbReference>
<dbReference type="InterPro" id="IPR049900">
    <property type="entry name" value="PKS_mFAS_DH"/>
</dbReference>
<feature type="region of interest" description="Disordered" evidence="10">
    <location>
        <begin position="3792"/>
        <end position="3826"/>
    </location>
</feature>
<evidence type="ECO:0000256" key="7">
    <source>
        <dbReference type="ARBA" id="ARBA00022737"/>
    </source>
</evidence>
<keyword evidence="5" id="KW-0597">Phosphoprotein</keyword>
<evidence type="ECO:0000313" key="14">
    <source>
        <dbReference type="EMBL" id="MFG3014163.1"/>
    </source>
</evidence>
<feature type="domain" description="Ketosynthase family 3 (KS3)" evidence="12">
    <location>
        <begin position="1653"/>
        <end position="2081"/>
    </location>
</feature>
<comment type="subcellular location">
    <subcellularLocation>
        <location evidence="1">Cytoplasm</location>
    </subcellularLocation>
</comment>
<dbReference type="SMART" id="SM00823">
    <property type="entry name" value="PKS_PP"/>
    <property type="match status" value="8"/>
</dbReference>
<evidence type="ECO:0000259" key="12">
    <source>
        <dbReference type="PROSITE" id="PS52004"/>
    </source>
</evidence>
<feature type="region of interest" description="Disordered" evidence="10">
    <location>
        <begin position="2681"/>
        <end position="2721"/>
    </location>
</feature>
<proteinExistence type="predicted"/>
<feature type="compositionally biased region" description="Basic and acidic residues" evidence="10">
    <location>
        <begin position="295"/>
        <end position="319"/>
    </location>
</feature>
<gene>
    <name evidence="14" type="ORF">ACGFZB_27815</name>
</gene>
<dbReference type="Pfam" id="PF02801">
    <property type="entry name" value="Ketoacyl-synt_C"/>
    <property type="match status" value="4"/>
</dbReference>
<keyword evidence="7" id="KW-0677">Repeat</keyword>
<feature type="domain" description="Carrier" evidence="11">
    <location>
        <begin position="1533"/>
        <end position="1610"/>
    </location>
</feature>
<dbReference type="Pfam" id="PF00109">
    <property type="entry name" value="ketoacyl-synt"/>
    <property type="match status" value="4"/>
</dbReference>
<dbReference type="InterPro" id="IPR054514">
    <property type="entry name" value="RhiE-like_linker"/>
</dbReference>
<feature type="compositionally biased region" description="Low complexity" evidence="10">
    <location>
        <begin position="2266"/>
        <end position="2285"/>
    </location>
</feature>
<evidence type="ECO:0000256" key="6">
    <source>
        <dbReference type="ARBA" id="ARBA00022679"/>
    </source>
</evidence>
<dbReference type="InterPro" id="IPR020841">
    <property type="entry name" value="PKS_Beta-ketoAc_synthase_dom"/>
</dbReference>
<evidence type="ECO:0000256" key="10">
    <source>
        <dbReference type="SAM" id="MobiDB-lite"/>
    </source>
</evidence>
<feature type="region of interest" description="Disordered" evidence="10">
    <location>
        <begin position="1617"/>
        <end position="1650"/>
    </location>
</feature>
<dbReference type="PROSITE" id="PS52019">
    <property type="entry name" value="PKS_MFAS_DH"/>
    <property type="match status" value="1"/>
</dbReference>
<dbReference type="CDD" id="cd08953">
    <property type="entry name" value="KR_2_SDR_x"/>
    <property type="match status" value="2"/>
</dbReference>
<sequence>MRNESDLRRFLQETLGGVLGTDLTSSPDHLPLVELGLDSISCVVWLREINRTLGLSLTVAEVCGHPTFGELAALIEGVMGDLMSATTPRSSAARVDGTRGRDAIADHVRRSLAEELELPAADVADDVPFVELGLDSITGVTWTRKLNTHFGLALSATQVYSHPTVADLAAHVADCLEDAAGAPVAVSEAAPEAPAAVPASGAAPASGPAEDALTGWLRASLARELELAEADIDDDTPFVELGLDSITGVTWTRSVNTRLGLSLSATTVYGHPTIAELAAHLTREHGASLPEPTAAEERASVEEEAPVEERASVQEKAPAEEEALAEPPVPPAGPVPAPTPAAPDRAPRPSVDLVDIAVIGMSGAFPQAADLDGFWANIVAGRDCVSEVPPSRWAVDRFYDERPGTPGKSYSKWMGVLENAHHFDPLFFTISPSEAEAMDPQQRLLLQESWRCVEDAGHNPETLSGTRCGVFIGCSVNGYGGRVDESGLSAHQNLGTNSAITASRISYTLNLKGPCLSIDTSCSSSLVALAAACDSLCLGDSDTALAGGVWVIPGPGVHVAMSQLRALSPTGRCHAFDDRADGFVPAEGVGMLLLKRLPDALADGDRIHAVIKGWGVGQDGRSNGITAPNAEAQAALQGRVYDRFGIDPADIELVEAHGTGTALGDPVEIDGLVQSFGARTDRTAYCAIGSVKSNIGHSACAAGVAGTLKAVLSLKHATLPPTIQYDRLNAHIDLSGTPFYVNTEERAWPDRGRPRLAAVSSFGYSGTNAHIVLAEAPPSPAHPDEREAPGARLVALSARTETQLRDQARRLLAHLRTHPQESLRALSCTLLLGRKHFRHRLALVADTTAQVTEALENWLHTGADPAVRSGDRKPERPAGGFVGQPSGVADQAGRRQLEALAEQYAEGRALPFDTLFETGRPARISLPTYPFAADPYWLDAEPARPDATAPQGEPLWLEPRWEQAHRAATEPGDAPADGHGHTVWLVGDDPDGSLARALPALLPSGAELRTFRTGTGTPEADYQRLTRTLLTGIRALTAPGAARHHLLQVVVAGHDAPQARLMAGVSGLLRTACLEHPRLRAQYVEHLDAPTATALDRTVRAALRHPGDAEIRRTGGETYVRRLAELPVTASADTAVPPWRDGGVHLITGGLGGLGLHLARDLASGLTEGVLVLVGRSASTPDTERTLAALRRPGRTVEYRQADLTDRAAVRDLVDGVRRRHGALHTVVHCAGVLRDGLIAGKPDADVDAVLAPKVSGLVHLDEATRDLPLDRFVVFSSNAAAFGSAGQSDYAAANGFLDAYVAHRNELAARGLRSGRAVSVSWPLWADGGMRVGAAGLDRLARLGVTPLPTPDGLRALRALLASGRERTLVLHGDRETLLRRLAPLTRPTPEATSPADSAPDTAPAADTAPVAESSRAAEAAGPDAAGWERTLVEEIAAQLGLPLAEIEPDGELGEYGFDSISLTQLAERLNDRHGLALAPTAFFEYPTPRRLAAHLADRHTPASSRAAEPASSRATGPASSRAAEPAPRGTADVDAVTAAVAAEVSAQLGLPVEEIDADEELGEYGFDSISLTELAGRLGERYGLTLAPTVFFEHRTLRALAAHLVDTYGEEPARFHGTARTEPGTAAVGTPGATRVREGREPSAATTGRETEPIAVIGMSGSFPQAPDLTAFWDNLREGRDCITEIPEDRWDHRQYPAGGRWGGFLDAVDRFDPLFFGISPREATAMDPQQRLLLTHVWQALEDAGHAPSSLAGSNTAVLIGTAPSGYGTLLLDGQLTGDGYAATGVSGSVGPNRVSYLLDLHGPSEPVETACSSSLVAVHRAVELLRSGASDLALAGGVNTIVSPDLHISYNRAGMLSEDGRCKTFSARADGYVRGEGVGILVLKPLSLAERDGDRVHGVILATAENHGGRAHSLTAPNPQAQADLLTTAYRRAGIDPRTVTYVEAHGTGTELGDPVELGALDNAFATLCDEVPDSLGEPARCGLGSVKSNIGHLELAAGVAGMIKTLLQMRHGELVESLHCHDLNPYLDFTDSPFEVVRERRPWQRLRDTAGTEVPRRAGVSSFGFGGVNAHVVLEEYRGRSRREEPAVDATPELIVLSARTPGRLAAQARNLLAHLDDDRVAPPRLTDLAYTLQTGRDAMEERLATRVSSLTELRRRLAQVTDADTAPEGWHRGSVPRGSAAAAARDTERLAASRRWIDAEQYDRVLDRWTAGHPVDWERLHAGRPRPRRTGLPTYPFADERYWAGRGTDRLTARATAMTTDTDTVTAPAEPVAPAGPHPLLERALPDGATTRYETRLDGSEPFLRDHRVRGAGVLPGAAHLEMAHAAVARLVGEDRARRIRLDDVVWLRPAVCGADGLHLSLDVRRVSDDVHEYALHSVDGDGLRVLCSQGRARLTDAPGTPVPPLGELRTACADTVFTADEIYDRYSRVGMEYGPAHRSVTWLGTGTDPDGRPQVLAALRLPAEAEHPASYHLHPSIVDGALQATLGLGLTADRADRADDQGGRPALPFALQHLRATAPTPVTAYAWIRHQDGSRPGTSSAKLDVTLLDERGRVCAELTGLSARVLRGEPGGDGPAPARTEEPLGARALPYVREQLATALEVAPDRLDVDTPLEHYGMDSMMAMELTRHLEGPFGPLPKTLFFEVRTIRALSDHFAEEYPRQLRAALGAEAAVPAAAAPDAPHPAPTASRQPNASRQSIASQQPTATRQSADTTVPATADIAIIGVAGRYPEAADLDEFWQNLRSGRDCIREVPASRWDHRQYPDGGRWGGFLDGVDEFDPLFFHISPREAEYLDPQERLFLQCVHHTLEDAGYTGELLARRSADDDTAALQPHGKVGVFVGVMYEEYQLHGAQAQARGHQVALSGNPASIANRVSYFFDFHGPSMAVDTMCSSSLTAIHLACEAIRSGQCASAIAGGVNVSVHPNKYLMLAQGRFTAGDGRCRSFGEGGDGYVPGEGVGAVLLKPLDRAIADGDHIYGVVKGSALNHGGRTHGFSVPSPVAQGDVIARALAEAGVEPRELGYLEAHGTGTSLGDPIEIAGLVKAFRKAGDGTLPDHCAIGSVKSNIGHCESAAGIAAVTKVLLQIKHRALVPSLHSATPNPHIDFARTPFRVQQALEPWQQPTVVTDGQRRVLPRTAGISSFGAGGSNAHLVIAEYQPVADRRPAAPEDPRPALIVLSAKSGPQLVEQARRLVARTAELTDDDLPAIAWTLQTGRVAMEERLAFTADSLASLRRTLHAFTDDPARPGPWQRGTVRPGEPAPLTADDARSAVRELWERGDHTALLRHWADGLAVDWEALRPAGAPARRISLPGYPFARERYWLDTDADADADTRTGTDAGTGSGGSAAGAEPPADLLLLRPVWDAAEVSGAPGHPGFTEHHVVLVGRLDAAARDALAGALPESVSYDLVDLGTGPLDEQYLGVSRHLFGLLRAMLEPGLRHEVLLQVVAVGGPGDADRQECFAGLTGLLKTARLENPRLHTQYVDCLDGAAPDLVATRLRAEAAHPVEQEIRYRNGRREVRRLTEVTPARPATTPWRTGGVYLITGGTGALGLIAAREIAASVDHATVVLTGRSPLDGDRRRALDELRAAGLRVDHQRVDVTDPRAVQELITHVTDVHGPLTGIVHSAGVIGDGLLAGKEPQDAERVLAPKVRGLVNLDEASRDQPLELFLCFSSTSAAFGNPGQADYAAGNAFMDAFAARRNRLADRGLRSGTTLSVNWPLWEDGGMQVNDATKEQLRRMDLAPLDTDSALHALRVGVAAQDNGLDEGRLVVVSGRRGALLPRLTERADTARPQPGATAPAAEATAPAPEDAGPGTDEAAATAGLQERTVRHLRQRIATALKLDPDRLDADTPLERYGMDSVVATDLIAGLEKTFGPLSKTLFFELQTVWELAAHFVAGHADALRDLVGEPAAPRPRAPRTAPAPVADTEAEPLPSAPGPAPVAGAGQDVAIIGVVGRYPQAQDLDAFWTNLRAGKDCVTEVPRDRWDPDALFDADRDAVGTSYCRWGGFLDSVDRFDPLFFGISPREAEAMDPQQRLFLETAWDLLEQSGITQETIERRYRRRVGVYVGSMYQMYRAEESDTARAALTAATSYNMIANRVSYFFGLEGPSLAVDSMCSSSAQAVHLACADLLRGEAELAIAGGVNLTVHPDKYIALSQAQLLGSHPGSRSLRDGDGYLPAEAVGAVLLKPLAAALRDGDTVHAVIKGSASLHAGRGGGFMAPSHRAQVAVMRRALERAGATPESIGYVEAAAGGSALSDAVEVSALREVFDGVAEPVVIGSVKSNLGHPEAASGIAQLTKVVLQLRHGELTPLTAVGAPNPNLRWDDTPLEPCEDLTAWRPRRADHADSGHPVPLRALVNSVGAGGSHVSLVIEAAPQPRAPQPADGPTAQLVPLSAQGPERLRATARQLLDFLERDDATDLADLAHTLQTGREALPERFATVVGSKPELRDALLHFLDAGEPGRPSTAPLHHGNAESGSHPLSAVLSGAHGEAFLTALLQDGDLDRIAALWAAGAKVPWHALHQGRSRRLVPLPGTAFLRDRYWIGRTWHPEAAATPTTPATATAPAAPATAAAPAAPTAPTALAAPGDDLTAYLTGFFAEALGLAAAELPSDKDLHGFGVDSILWSRLQRKLRADLGLDLSTRDILECATLERLAACLAAKHAGGPSSGTEEPAADGTRPEVPEEGDGPRAAKARALEQFRQGHVSLEDLKALMKEAPRA</sequence>
<evidence type="ECO:0000256" key="4">
    <source>
        <dbReference type="ARBA" id="ARBA00022490"/>
    </source>
</evidence>
<dbReference type="PROSITE" id="PS00606">
    <property type="entry name" value="KS3_1"/>
    <property type="match status" value="1"/>
</dbReference>
<comment type="caution">
    <text evidence="14">The sequence shown here is derived from an EMBL/GenBank/DDBJ whole genome shotgun (WGS) entry which is preliminary data.</text>
</comment>
<dbReference type="InterPro" id="IPR049552">
    <property type="entry name" value="PKS_DH_N"/>
</dbReference>
<feature type="region of interest" description="Disordered" evidence="10">
    <location>
        <begin position="863"/>
        <end position="889"/>
    </location>
</feature>
<feature type="compositionally biased region" description="Pro residues" evidence="10">
    <location>
        <begin position="327"/>
        <end position="341"/>
    </location>
</feature>
<dbReference type="SMART" id="SM01294">
    <property type="entry name" value="PKS_PP_betabranch"/>
    <property type="match status" value="5"/>
</dbReference>
<dbReference type="SUPFAM" id="SSF53901">
    <property type="entry name" value="Thiolase-like"/>
    <property type="match status" value="4"/>
</dbReference>
<feature type="domain" description="Carrier" evidence="11">
    <location>
        <begin position="2593"/>
        <end position="2666"/>
    </location>
</feature>
<dbReference type="PANTHER" id="PTHR43775:SF37">
    <property type="entry name" value="SI:DKEY-61P9.11"/>
    <property type="match status" value="1"/>
</dbReference>
<dbReference type="Gene3D" id="3.40.50.720">
    <property type="entry name" value="NAD(P)-binding Rossmann-like Domain"/>
    <property type="match status" value="2"/>
</dbReference>
<feature type="region of interest" description="Disordered" evidence="10">
    <location>
        <begin position="1497"/>
        <end position="1533"/>
    </location>
</feature>
<dbReference type="InterPro" id="IPR020807">
    <property type="entry name" value="PKS_DH"/>
</dbReference>
<dbReference type="SMART" id="SM00822">
    <property type="entry name" value="PKS_KR"/>
    <property type="match status" value="2"/>
</dbReference>
<dbReference type="InterPro" id="IPR016039">
    <property type="entry name" value="Thiolase-like"/>
</dbReference>
<feature type="region of interest" description="Disordered" evidence="10">
    <location>
        <begin position="4565"/>
        <end position="4584"/>
    </location>
</feature>
<feature type="domain" description="Carrier" evidence="11">
    <location>
        <begin position="208"/>
        <end position="285"/>
    </location>
</feature>
<evidence type="ECO:0000256" key="3">
    <source>
        <dbReference type="ARBA" id="ARBA00022450"/>
    </source>
</evidence>
<feature type="compositionally biased region" description="Low complexity" evidence="10">
    <location>
        <begin position="1382"/>
        <end position="1411"/>
    </location>
</feature>
<dbReference type="Gene3D" id="3.10.129.110">
    <property type="entry name" value="Polyketide synthase dehydratase"/>
    <property type="match status" value="1"/>
</dbReference>
<dbReference type="InterPro" id="IPR042104">
    <property type="entry name" value="PKS_dehydratase_sf"/>
</dbReference>
<feature type="active site" description="Proton donor; for dehydratase activity" evidence="9">
    <location>
        <position position="2486"/>
    </location>
</feature>
<feature type="domain" description="Carrier" evidence="11">
    <location>
        <begin position="3832"/>
        <end position="3908"/>
    </location>
</feature>
<dbReference type="InterPro" id="IPR014030">
    <property type="entry name" value="Ketoacyl_synth_N"/>
</dbReference>
<feature type="region of interest" description="C-terminal hotdog fold" evidence="9">
    <location>
        <begin position="2420"/>
        <end position="2579"/>
    </location>
</feature>
<dbReference type="Gene3D" id="3.40.47.10">
    <property type="match status" value="4"/>
</dbReference>
<feature type="domain" description="Ketosynthase family 3 (KS3)" evidence="12">
    <location>
        <begin position="2725"/>
        <end position="3163"/>
    </location>
</feature>
<feature type="region of interest" description="N-terminal hotdog fold" evidence="9">
    <location>
        <begin position="2284"/>
        <end position="2406"/>
    </location>
</feature>
<evidence type="ECO:0000256" key="5">
    <source>
        <dbReference type="ARBA" id="ARBA00022553"/>
    </source>
</evidence>
<feature type="compositionally biased region" description="Low complexity" evidence="10">
    <location>
        <begin position="1503"/>
        <end position="1533"/>
    </location>
</feature>
<dbReference type="InterPro" id="IPR049551">
    <property type="entry name" value="PKS_DH_C"/>
</dbReference>
<organism evidence="14 15">
    <name type="scientific">Streptomyces cinerochromogenes</name>
    <dbReference type="NCBI Taxonomy" id="66422"/>
    <lineage>
        <taxon>Bacteria</taxon>
        <taxon>Bacillati</taxon>
        <taxon>Actinomycetota</taxon>
        <taxon>Actinomycetes</taxon>
        <taxon>Kitasatosporales</taxon>
        <taxon>Streptomycetaceae</taxon>
        <taxon>Streptomyces</taxon>
    </lineage>
</organism>
<dbReference type="RefSeq" id="WP_392820528.1">
    <property type="nucleotide sequence ID" value="NZ_JBICYV010000014.1"/>
</dbReference>
<feature type="compositionally biased region" description="Low complexity" evidence="10">
    <location>
        <begin position="3803"/>
        <end position="3825"/>
    </location>
</feature>
<dbReference type="SMART" id="SM00826">
    <property type="entry name" value="PKS_DH"/>
    <property type="match status" value="1"/>
</dbReference>
<dbReference type="SMART" id="SM00825">
    <property type="entry name" value="PKS_KS"/>
    <property type="match status" value="4"/>
</dbReference>
<protein>
    <submittedName>
        <fullName evidence="14">SDR family NAD(P)-dependent oxidoreductase</fullName>
    </submittedName>
</protein>
<dbReference type="InterPro" id="IPR006162">
    <property type="entry name" value="Ppantetheine_attach_site"/>
</dbReference>
<feature type="compositionally biased region" description="Basic and acidic residues" evidence="10">
    <location>
        <begin position="4689"/>
        <end position="4709"/>
    </location>
</feature>
<keyword evidence="15" id="KW-1185">Reference proteome</keyword>
<reference evidence="14 15" key="1">
    <citation type="submission" date="2024-10" db="EMBL/GenBank/DDBJ databases">
        <title>The Natural Products Discovery Center: Release of the First 8490 Sequenced Strains for Exploring Actinobacteria Biosynthetic Diversity.</title>
        <authorList>
            <person name="Kalkreuter E."/>
            <person name="Kautsar S.A."/>
            <person name="Yang D."/>
            <person name="Bader C.D."/>
            <person name="Teijaro C.N."/>
            <person name="Fluegel L."/>
            <person name="Davis C.M."/>
            <person name="Simpson J.R."/>
            <person name="Lauterbach L."/>
            <person name="Steele A.D."/>
            <person name="Gui C."/>
            <person name="Meng S."/>
            <person name="Li G."/>
            <person name="Viehrig K."/>
            <person name="Ye F."/>
            <person name="Su P."/>
            <person name="Kiefer A.F."/>
            <person name="Nichols A."/>
            <person name="Cepeda A.J."/>
            <person name="Yan W."/>
            <person name="Fan B."/>
            <person name="Jiang Y."/>
            <person name="Adhikari A."/>
            <person name="Zheng C.-J."/>
            <person name="Schuster L."/>
            <person name="Cowan T.M."/>
            <person name="Smanski M.J."/>
            <person name="Chevrette M.G."/>
            <person name="De Carvalho L.P.S."/>
            <person name="Shen B."/>
        </authorList>
    </citation>
    <scope>NUCLEOTIDE SEQUENCE [LARGE SCALE GENOMIC DNA]</scope>
    <source>
        <strain evidence="14 15">NPDC048320</strain>
    </source>
</reference>
<feature type="compositionally biased region" description="Polar residues" evidence="10">
    <location>
        <begin position="2696"/>
        <end position="2721"/>
    </location>
</feature>